<dbReference type="RefSeq" id="WP_140964668.1">
    <property type="nucleotide sequence ID" value="NZ_VEVQ02000036.1"/>
</dbReference>
<dbReference type="InterPro" id="IPR050708">
    <property type="entry name" value="T6SS_VgrG/RHS"/>
</dbReference>
<evidence type="ECO:0000313" key="2">
    <source>
        <dbReference type="EMBL" id="NHN28172.1"/>
    </source>
</evidence>
<dbReference type="PANTHER" id="PTHR32305">
    <property type="match status" value="1"/>
</dbReference>
<reference evidence="3" key="1">
    <citation type="submission" date="2019-05" db="EMBL/GenBank/DDBJ databases">
        <title>Flavobacterium profundi sp. nov., isolated from a deep-sea seamount.</title>
        <authorList>
            <person name="Zhang D.-C."/>
        </authorList>
    </citation>
    <scope>NUCLEOTIDE SEQUENCE [LARGE SCALE GENOMIC DNA]</scope>
    <source>
        <strain evidence="3">EC11</strain>
    </source>
</reference>
<reference evidence="2 3" key="3">
    <citation type="submission" date="2020-02" db="EMBL/GenBank/DDBJ databases">
        <title>Flavobacterium profundi sp. nov., isolated from a deep-sea seamount.</title>
        <authorList>
            <person name="Zhang D.-C."/>
        </authorList>
    </citation>
    <scope>NUCLEOTIDE SEQUENCE [LARGE SCALE GENOMIC DNA]</scope>
    <source>
        <strain evidence="2 3">EC11</strain>
    </source>
</reference>
<dbReference type="InterPro" id="IPR022385">
    <property type="entry name" value="Rhs_assc_core"/>
</dbReference>
<dbReference type="Proteomes" id="UP000817854">
    <property type="component" value="Unassembled WGS sequence"/>
</dbReference>
<proteinExistence type="predicted"/>
<name>A0ABX0IWH4_9FLAO</name>
<dbReference type="NCBIfam" id="TIGR03696">
    <property type="entry name" value="Rhs_assc_core"/>
    <property type="match status" value="1"/>
</dbReference>
<feature type="region of interest" description="Disordered" evidence="1">
    <location>
        <begin position="136"/>
        <end position="165"/>
    </location>
</feature>
<feature type="non-terminal residue" evidence="2">
    <location>
        <position position="1"/>
    </location>
</feature>
<dbReference type="PANTHER" id="PTHR32305:SF15">
    <property type="entry name" value="PROTEIN RHSA-RELATED"/>
    <property type="match status" value="1"/>
</dbReference>
<keyword evidence="3" id="KW-1185">Reference proteome</keyword>
<protein>
    <submittedName>
        <fullName evidence="2">RHS repeat-associated core domain-containing protein</fullName>
    </submittedName>
</protein>
<accession>A0ABX0IWH4</accession>
<dbReference type="Gene3D" id="2.180.10.10">
    <property type="entry name" value="RHS repeat-associated core"/>
    <property type="match status" value="1"/>
</dbReference>
<gene>
    <name evidence="2" type="ORF">FIA58_021065</name>
</gene>
<reference evidence="2 3" key="2">
    <citation type="submission" date="2019-05" db="EMBL/GenBank/DDBJ databases">
        <authorList>
            <person name="Lianzixin W."/>
        </authorList>
    </citation>
    <scope>NUCLEOTIDE SEQUENCE [LARGE SCALE GENOMIC DNA]</scope>
    <source>
        <strain evidence="2 3">EC11</strain>
    </source>
</reference>
<sequence length="342" mass="38659">QIGRDGSPQTFCNDYYTSPILEENHYYPFGLKHSGYNSNNSQPNYNYKYNGKELQTELGLDLYDYGARNYDPALGRWMNIDPLAEKFNNYTPYSYTLNSPVIFVDPDGMDVKEYSWGASYTGTDAQNLIRDLQTQMSSSNNSEDSNNEEPPISFFAKPNKKITKNTENLTNDEKEDYKNGILNGVVESREYKIGDGIFSVYGHGLMNGGIADQRNGKKNQKDIYDVNTLNDLMKEMSPQYKKAMEEGKPITLYLFTCSSADGGNNSLAARFSSVFKNVTVIGAEDYVNYEKTTKGETIKYGIGSLRYNGNLITFKDGKQISSIKFSDFKKKNNPVVRATKLK</sequence>
<evidence type="ECO:0000256" key="1">
    <source>
        <dbReference type="SAM" id="MobiDB-lite"/>
    </source>
</evidence>
<comment type="caution">
    <text evidence="2">The sequence shown here is derived from an EMBL/GenBank/DDBJ whole genome shotgun (WGS) entry which is preliminary data.</text>
</comment>
<organism evidence="2 3">
    <name type="scientific">Flavobacterium jejuense</name>
    <dbReference type="NCBI Taxonomy" id="1544455"/>
    <lineage>
        <taxon>Bacteria</taxon>
        <taxon>Pseudomonadati</taxon>
        <taxon>Bacteroidota</taxon>
        <taxon>Flavobacteriia</taxon>
        <taxon>Flavobacteriales</taxon>
        <taxon>Flavobacteriaceae</taxon>
        <taxon>Flavobacterium</taxon>
    </lineage>
</organism>
<evidence type="ECO:0000313" key="3">
    <source>
        <dbReference type="Proteomes" id="UP000817854"/>
    </source>
</evidence>
<dbReference type="EMBL" id="VEVQ02000036">
    <property type="protein sequence ID" value="NHN28172.1"/>
    <property type="molecule type" value="Genomic_DNA"/>
</dbReference>